<dbReference type="SUPFAM" id="SSF109604">
    <property type="entry name" value="HD-domain/PDEase-like"/>
    <property type="match status" value="1"/>
</dbReference>
<evidence type="ECO:0000256" key="3">
    <source>
        <dbReference type="ARBA" id="ARBA00023163"/>
    </source>
</evidence>
<evidence type="ECO:0008006" key="8">
    <source>
        <dbReference type="Google" id="ProtNLM"/>
    </source>
</evidence>
<feature type="domain" description="HDOD" evidence="5">
    <location>
        <begin position="127"/>
        <end position="325"/>
    </location>
</feature>
<dbReference type="GO" id="GO:0000976">
    <property type="term" value="F:transcription cis-regulatory region binding"/>
    <property type="evidence" value="ECO:0007669"/>
    <property type="project" value="TreeGrafter"/>
</dbReference>
<accession>A0A1Y5EKC1</accession>
<comment type="caution">
    <text evidence="6">The sequence shown here is derived from an EMBL/GenBank/DDBJ whole genome shotgun (WGS) entry which is preliminary data.</text>
</comment>
<dbReference type="SMART" id="SM00342">
    <property type="entry name" value="HTH_ARAC"/>
    <property type="match status" value="1"/>
</dbReference>
<keyword evidence="2" id="KW-0238">DNA-binding</keyword>
<dbReference type="EMBL" id="MAAF01000054">
    <property type="protein sequence ID" value="OUR81067.1"/>
    <property type="molecule type" value="Genomic_DNA"/>
</dbReference>
<dbReference type="InterPro" id="IPR013976">
    <property type="entry name" value="HDOD"/>
</dbReference>
<dbReference type="GO" id="GO:0003700">
    <property type="term" value="F:DNA-binding transcription factor activity"/>
    <property type="evidence" value="ECO:0007669"/>
    <property type="project" value="InterPro"/>
</dbReference>
<dbReference type="AlphaFoldDB" id="A0A1Y5EKC1"/>
<dbReference type="InterPro" id="IPR018060">
    <property type="entry name" value="HTH_AraC"/>
</dbReference>
<dbReference type="PANTHER" id="PTHR47894">
    <property type="entry name" value="HTH-TYPE TRANSCRIPTIONAL REGULATOR GADX"/>
    <property type="match status" value="1"/>
</dbReference>
<proteinExistence type="predicted"/>
<dbReference type="Proteomes" id="UP000243053">
    <property type="component" value="Unassembled WGS sequence"/>
</dbReference>
<evidence type="ECO:0000256" key="1">
    <source>
        <dbReference type="ARBA" id="ARBA00023015"/>
    </source>
</evidence>
<dbReference type="Gene3D" id="1.10.10.60">
    <property type="entry name" value="Homeodomain-like"/>
    <property type="match status" value="1"/>
</dbReference>
<evidence type="ECO:0000259" key="5">
    <source>
        <dbReference type="PROSITE" id="PS51833"/>
    </source>
</evidence>
<dbReference type="PROSITE" id="PS51833">
    <property type="entry name" value="HDOD"/>
    <property type="match status" value="1"/>
</dbReference>
<evidence type="ECO:0000313" key="6">
    <source>
        <dbReference type="EMBL" id="OUR81067.1"/>
    </source>
</evidence>
<keyword evidence="1" id="KW-0805">Transcription regulation</keyword>
<dbReference type="PROSITE" id="PS01124">
    <property type="entry name" value="HTH_ARAC_FAMILY_2"/>
    <property type="match status" value="1"/>
</dbReference>
<dbReference type="InterPro" id="IPR020449">
    <property type="entry name" value="Tscrpt_reg_AraC-type_HTH"/>
</dbReference>
<dbReference type="GO" id="GO:0005829">
    <property type="term" value="C:cytosol"/>
    <property type="evidence" value="ECO:0007669"/>
    <property type="project" value="TreeGrafter"/>
</dbReference>
<organism evidence="6 7">
    <name type="scientific">Colwellia psychrerythraea</name>
    <name type="common">Vibrio psychroerythus</name>
    <dbReference type="NCBI Taxonomy" id="28229"/>
    <lineage>
        <taxon>Bacteria</taxon>
        <taxon>Pseudomonadati</taxon>
        <taxon>Pseudomonadota</taxon>
        <taxon>Gammaproteobacteria</taxon>
        <taxon>Alteromonadales</taxon>
        <taxon>Colwelliaceae</taxon>
        <taxon>Colwellia</taxon>
    </lineage>
</organism>
<evidence type="ECO:0000313" key="7">
    <source>
        <dbReference type="Proteomes" id="UP000243053"/>
    </source>
</evidence>
<protein>
    <recommendedName>
        <fullName evidence="8">Transcriptional regulator, AraC family</fullName>
    </recommendedName>
</protein>
<dbReference type="Pfam" id="PF12833">
    <property type="entry name" value="HTH_18"/>
    <property type="match status" value="1"/>
</dbReference>
<reference evidence="7" key="1">
    <citation type="journal article" date="2017" name="Proc. Natl. Acad. Sci. U.S.A.">
        <title>Simulation of Deepwater Horizon oil plume reveals substrate specialization within a complex community of hydrocarbon degraders.</title>
        <authorList>
            <person name="Hu P."/>
            <person name="Dubinsky E.A."/>
            <person name="Probst A.J."/>
            <person name="Wang J."/>
            <person name="Sieber C.M.K."/>
            <person name="Tom L.M."/>
            <person name="Gardinali P."/>
            <person name="Banfield J.F."/>
            <person name="Atlas R.M."/>
            <person name="Andersen G.L."/>
        </authorList>
    </citation>
    <scope>NUCLEOTIDE SEQUENCE [LARGE SCALE GENOMIC DNA]</scope>
</reference>
<evidence type="ECO:0000256" key="2">
    <source>
        <dbReference type="ARBA" id="ARBA00023125"/>
    </source>
</evidence>
<dbReference type="Pfam" id="PF08668">
    <property type="entry name" value="HDOD"/>
    <property type="match status" value="1"/>
</dbReference>
<dbReference type="SUPFAM" id="SSF46689">
    <property type="entry name" value="Homeodomain-like"/>
    <property type="match status" value="1"/>
</dbReference>
<evidence type="ECO:0000259" key="4">
    <source>
        <dbReference type="PROSITE" id="PS01124"/>
    </source>
</evidence>
<feature type="domain" description="HTH araC/xylS-type" evidence="4">
    <location>
        <begin position="10"/>
        <end position="108"/>
    </location>
</feature>
<gene>
    <name evidence="6" type="ORF">A9Q75_08700</name>
</gene>
<keyword evidence="3" id="KW-0804">Transcription</keyword>
<dbReference type="PANTHER" id="PTHR47894:SF1">
    <property type="entry name" value="HTH-TYPE TRANSCRIPTIONAL REGULATOR VQSM"/>
    <property type="match status" value="1"/>
</dbReference>
<dbReference type="InterPro" id="IPR009057">
    <property type="entry name" value="Homeodomain-like_sf"/>
</dbReference>
<name>A0A1Y5EKC1_COLPS</name>
<dbReference type="PRINTS" id="PR00032">
    <property type="entry name" value="HTHARAC"/>
</dbReference>
<dbReference type="Gene3D" id="1.10.3210.10">
    <property type="entry name" value="Hypothetical protein af1432"/>
    <property type="match status" value="1"/>
</dbReference>
<sequence length="382" mass="42874">MNHKPLLLTEAVNVLLTKSAVPATLTIEQCAAALAMSMTSFRRKLSQEETTFKLIQQKYLNELCVYALLTKHVSIDSLVVKLGYSERSTFERAFRHKFGITPSQFRDLSLVGDKKNQQNLSDIAQNMSPLPNSCLQLLQEKEQDNLDVERVVEIVASDPIFTGRVMGLASKAIYGKTPRNTQEAISRNLGINTVINMAVVYGVKDALESQVEQRVIDQSTHAFLIAPKFFQLMRKSVVGDIKFNSALTEQVLIFALLGILLLTHKNSAKHELILHSLQGINDLQSLNQHINQAMNISIYSASTLMLSLWHIDASVIKQLNHLDKVSQQKIKGSKQDELELFMLSCLYVLATRHSDFSGLEQKSQLLGLENFTEIKTLLFTQS</sequence>